<evidence type="ECO:0000313" key="4">
    <source>
        <dbReference type="Proteomes" id="UP001651158"/>
    </source>
</evidence>
<feature type="compositionally biased region" description="Low complexity" evidence="2">
    <location>
        <begin position="588"/>
        <end position="604"/>
    </location>
</feature>
<comment type="caution">
    <text evidence="3">The sequence shown here is derived from an EMBL/GenBank/DDBJ whole genome shotgun (WGS) entry which is preliminary data.</text>
</comment>
<evidence type="ECO:0000256" key="2">
    <source>
        <dbReference type="SAM" id="MobiDB-lite"/>
    </source>
</evidence>
<name>A0ABR4Q7W0_9CEST</name>
<feature type="region of interest" description="Disordered" evidence="2">
    <location>
        <begin position="585"/>
        <end position="619"/>
    </location>
</feature>
<keyword evidence="1" id="KW-1015">Disulfide bond</keyword>
<sequence length="673" mass="74586">MMLSSSLYCGRPSGGSFYKNSNSDDLLLHNQIVLYWDVSAAYNFTATAKTHRTFGRVVCPGVSVRPAGRYVRHYLMDGAVYFWLLHVRASIECPSRRSPRSDDFQLRLSQWIDRSRPRALTLRLRRPTNAATLFTFLDINCLCVRPSIHIPSELYQQLSSTKREPENLTLSCSSPQRIVTLQGRLRLLVVSWDIFPSRFCSQSDKETLTSTNQLLTGLKTLPADLKVRVQITSRLHFDGELSQSRRRQLCEFYGFWCNGSLTEDTSQRRRQHRRSDSGDEVTGTCIRPSMRCDGLPDCWLDDPLNSPDEVGCSAIHPPDSAEALSPFETFNESFPIASSPPGRGQSWTAKLPWMVVAFVPAVLLCALVRICSQRRQLDFATIDGDLHALEATDTSTLGAGLLRRPHSLPAFENAGYKKSLSTARGRNFLAIALRRSRSTEDVLPHPPATVETLPMQPLKVVEPMVNTAGNYSHLILAEDVLRGETEIQRDSCSFQLAPIVRRNRSGGRGGGRGGSNAVNRMIMSCWSGDLSISSTTSSSTNSPITRRGVEIEEGENDCDVCRQMRESALMVTSGDDNVETLNVRSNRSHSSCSATSTPSTTSTSAFAQHSASLDRPAKSPTAATAKVAVEFRQNGVDKLAAKTSTRISEDPLLDALKERTAQYDSCRKNFMLS</sequence>
<evidence type="ECO:0000313" key="3">
    <source>
        <dbReference type="EMBL" id="KAL5105709.1"/>
    </source>
</evidence>
<gene>
    <name evidence="3" type="ORF">TcWFU_002609</name>
</gene>
<protein>
    <submittedName>
        <fullName evidence="3">Uncharacterized protein</fullName>
    </submittedName>
</protein>
<proteinExistence type="predicted"/>
<keyword evidence="4" id="KW-1185">Reference proteome</keyword>
<dbReference type="EMBL" id="JAKROA010000007">
    <property type="protein sequence ID" value="KAL5105709.1"/>
    <property type="molecule type" value="Genomic_DNA"/>
</dbReference>
<accession>A0ABR4Q7W0</accession>
<dbReference type="InterPro" id="IPR002172">
    <property type="entry name" value="LDrepeatLR_classA_rpt"/>
</dbReference>
<reference evidence="3 4" key="1">
    <citation type="journal article" date="2022" name="Front. Cell. Infect. Microbiol.">
        <title>The Genomes of Two Strains of Taenia crassiceps the Animal Model for the Study of Human Cysticercosis.</title>
        <authorList>
            <person name="Bobes R.J."/>
            <person name="Estrada K."/>
            <person name="Rios-Valencia D.G."/>
            <person name="Calderon-Gallegos A."/>
            <person name="de la Torre P."/>
            <person name="Carrero J.C."/>
            <person name="Sanchez-Flores A."/>
            <person name="Laclette J.P."/>
        </authorList>
    </citation>
    <scope>NUCLEOTIDE SEQUENCE [LARGE SCALE GENOMIC DNA]</scope>
    <source>
        <strain evidence="3">WFUcys</strain>
    </source>
</reference>
<evidence type="ECO:0000256" key="1">
    <source>
        <dbReference type="ARBA" id="ARBA00023157"/>
    </source>
</evidence>
<organism evidence="3 4">
    <name type="scientific">Taenia crassiceps</name>
    <dbReference type="NCBI Taxonomy" id="6207"/>
    <lineage>
        <taxon>Eukaryota</taxon>
        <taxon>Metazoa</taxon>
        <taxon>Spiralia</taxon>
        <taxon>Lophotrochozoa</taxon>
        <taxon>Platyhelminthes</taxon>
        <taxon>Cestoda</taxon>
        <taxon>Eucestoda</taxon>
        <taxon>Cyclophyllidea</taxon>
        <taxon>Taeniidae</taxon>
        <taxon>Taenia</taxon>
    </lineage>
</organism>
<dbReference type="CDD" id="cd00112">
    <property type="entry name" value="LDLa"/>
    <property type="match status" value="1"/>
</dbReference>
<dbReference type="Proteomes" id="UP001651158">
    <property type="component" value="Unassembled WGS sequence"/>
</dbReference>